<keyword evidence="1" id="KW-0732">Signal</keyword>
<feature type="signal peptide" evidence="1">
    <location>
        <begin position="1"/>
        <end position="23"/>
    </location>
</feature>
<proteinExistence type="predicted"/>
<dbReference type="AlphaFoldDB" id="A0A164SAL1"/>
<organism evidence="2 3">
    <name type="scientific">Daphnia magna</name>
    <dbReference type="NCBI Taxonomy" id="35525"/>
    <lineage>
        <taxon>Eukaryota</taxon>
        <taxon>Metazoa</taxon>
        <taxon>Ecdysozoa</taxon>
        <taxon>Arthropoda</taxon>
        <taxon>Crustacea</taxon>
        <taxon>Branchiopoda</taxon>
        <taxon>Diplostraca</taxon>
        <taxon>Cladocera</taxon>
        <taxon>Anomopoda</taxon>
        <taxon>Daphniidae</taxon>
        <taxon>Daphnia</taxon>
    </lineage>
</organism>
<reference evidence="2 3" key="1">
    <citation type="submission" date="2016-03" db="EMBL/GenBank/DDBJ databases">
        <title>EvidentialGene: Evidence-directed Construction of Genes on Genomes.</title>
        <authorList>
            <person name="Gilbert D.G."/>
            <person name="Choi J.-H."/>
            <person name="Mockaitis K."/>
            <person name="Colbourne J."/>
            <person name="Pfrender M."/>
        </authorList>
    </citation>
    <scope>NUCLEOTIDE SEQUENCE [LARGE SCALE GENOMIC DNA]</scope>
    <source>
        <strain evidence="2 3">Xinb3</strain>
        <tissue evidence="2">Complete organism</tissue>
    </source>
</reference>
<feature type="chain" id="PRO_5007853128" evidence="1">
    <location>
        <begin position="24"/>
        <end position="397"/>
    </location>
</feature>
<evidence type="ECO:0000313" key="3">
    <source>
        <dbReference type="Proteomes" id="UP000076858"/>
    </source>
</evidence>
<evidence type="ECO:0000313" key="2">
    <source>
        <dbReference type="EMBL" id="KZS09422.1"/>
    </source>
</evidence>
<name>A0A164SAL1_9CRUS</name>
<dbReference type="OrthoDB" id="16955at2759"/>
<dbReference type="Proteomes" id="UP000076858">
    <property type="component" value="Unassembled WGS sequence"/>
</dbReference>
<keyword evidence="3" id="KW-1185">Reference proteome</keyword>
<dbReference type="Pfam" id="PF05427">
    <property type="entry name" value="FIBP"/>
    <property type="match status" value="1"/>
</dbReference>
<dbReference type="PANTHER" id="PTHR13223:SF2">
    <property type="entry name" value="ACIDIC FIBROBLAST GROWTH FACTOR INTRACELLULAR-BINDING PROTEIN"/>
    <property type="match status" value="1"/>
</dbReference>
<dbReference type="PANTHER" id="PTHR13223">
    <property type="entry name" value="ACIDIC FIBROBLAST GROWTH FACTOR INTRACELLULAR BINDING PROTEIN"/>
    <property type="match status" value="1"/>
</dbReference>
<dbReference type="GO" id="GO:0005634">
    <property type="term" value="C:nucleus"/>
    <property type="evidence" value="ECO:0007669"/>
    <property type="project" value="TreeGrafter"/>
</dbReference>
<dbReference type="STRING" id="35525.A0A164SAL1"/>
<comment type="caution">
    <text evidence="2">The sequence shown here is derived from an EMBL/GenBank/DDBJ whole genome shotgun (WGS) entry which is preliminary data.</text>
</comment>
<accession>A0A164SAL1</accession>
<evidence type="ECO:0000256" key="1">
    <source>
        <dbReference type="SAM" id="SignalP"/>
    </source>
</evidence>
<sequence length="397" mass="46565">MKYGRYCWRAVFLFPQFCKILFTFSIDMECSVDVFVGNTTVIDPEIYQLWVDGNSAHEAADVLQKRGILQQWGANMDLLMSDVLDHYRTFHMLEKTLHTPLKLTATGEWTFQIDGDTQQLLIEKYYELDDVVVREVLGKKLSSRHRKDLDEVSEKTAISLRSCRRQFDNVKRIHKLVEELPGHIVNNIQHNFLLSTELSRKYAAVVFIAVNRFETTKRKLQYLNFSDFYHCAHQMIEHWSSTSCHATSMRNQSETETEIETDLDVDRGFLHDLREVRILLDKEKELKHLVCSQLKGRLTDKIYSDMESSFKTHSRSLVLLAGNLNRSRELRSLFVDLVERCVEPLRQARWTSRDLRLFLDYYTPAGVQLFKSDSATALVWERYMKVISSCLVKIYHN</sequence>
<protein>
    <submittedName>
        <fullName evidence="2">Acidic fibroblast growth factor intracellular-binding protein</fullName>
    </submittedName>
</protein>
<dbReference type="InterPro" id="IPR008614">
    <property type="entry name" value="FIBP"/>
</dbReference>
<gene>
    <name evidence="2" type="ORF">APZ42_026244</name>
</gene>
<dbReference type="EMBL" id="LRGB01002066">
    <property type="protein sequence ID" value="KZS09422.1"/>
    <property type="molecule type" value="Genomic_DNA"/>
</dbReference>